<dbReference type="Proteomes" id="UP000050571">
    <property type="component" value="Segment"/>
</dbReference>
<dbReference type="RefSeq" id="YP_007005131.1">
    <property type="nucleotide sequence ID" value="NC_019507.1"/>
</dbReference>
<dbReference type="GeneID" id="14010871"/>
<dbReference type="KEGG" id="vg:14010871"/>
<accession>I7KLM4</accession>
<organism evidence="1 2">
    <name type="scientific">Campylobacter phage CP21</name>
    <dbReference type="NCBI Taxonomy" id="2881391"/>
    <lineage>
        <taxon>Viruses</taxon>
        <taxon>Duplodnaviria</taxon>
        <taxon>Heunggongvirae</taxon>
        <taxon>Uroviricota</taxon>
        <taxon>Caudoviricetes</taxon>
        <taxon>Connertonviridae</taxon>
        <taxon>Firehammervirus</taxon>
        <taxon>Firehammervirus CP21</taxon>
    </lineage>
</organism>
<reference evidence="1 2" key="1">
    <citation type="journal article" date="2012" name="J. Virol.">
        <title>The Complete Genome Sequence of Bacteriophage CP21 Reveals Modular Shuffling in Campylobacter Group II Phages.</title>
        <authorList>
            <person name="Hammerl J.A."/>
            <person name="Jackel C."/>
            <person name="Reetz J."/>
            <person name="Hertwig S."/>
        </authorList>
    </citation>
    <scope>NUCLEOTIDE SEQUENCE [LARGE SCALE GENOMIC DNA]</scope>
</reference>
<evidence type="ECO:0000313" key="2">
    <source>
        <dbReference type="Proteomes" id="UP000050571"/>
    </source>
</evidence>
<name>I7KLM4_9CAUD</name>
<evidence type="ECO:0000313" key="1">
    <source>
        <dbReference type="EMBL" id="CCH63523.1"/>
    </source>
</evidence>
<protein>
    <submittedName>
        <fullName evidence="1">Phosphate starvation-induced protein</fullName>
    </submittedName>
</protein>
<keyword evidence="2" id="KW-1185">Reference proteome</keyword>
<gene>
    <name evidence="1" type="primary">CP21_061</name>
</gene>
<proteinExistence type="predicted"/>
<dbReference type="EMBL" id="HE815464">
    <property type="protein sequence ID" value="CCH63523.1"/>
    <property type="molecule type" value="Genomic_DNA"/>
</dbReference>
<sequence>MFKVYFENGDYAMLTGNHKLITTNDENITVYEMISKISKGETVEIVSKH</sequence>